<keyword evidence="3" id="KW-1133">Transmembrane helix</keyword>
<dbReference type="PIRSF" id="PIRSF016661">
    <property type="entry name" value="BioY"/>
    <property type="match status" value="1"/>
</dbReference>
<keyword evidence="2 3" id="KW-0472">Membrane</keyword>
<keyword evidence="3" id="KW-0812">Transmembrane</keyword>
<name>A0A2H0TIJ2_9BACT</name>
<evidence type="ECO:0000313" key="4">
    <source>
        <dbReference type="EMBL" id="PIR71363.1"/>
    </source>
</evidence>
<feature type="transmembrane region" description="Helical" evidence="3">
    <location>
        <begin position="172"/>
        <end position="190"/>
    </location>
</feature>
<dbReference type="GO" id="GO:0005886">
    <property type="term" value="C:plasma membrane"/>
    <property type="evidence" value="ECO:0007669"/>
    <property type="project" value="UniProtKB-SubCell"/>
</dbReference>
<proteinExistence type="inferred from homology"/>
<feature type="transmembrane region" description="Helical" evidence="3">
    <location>
        <begin position="74"/>
        <end position="91"/>
    </location>
</feature>
<feature type="transmembrane region" description="Helical" evidence="3">
    <location>
        <begin position="133"/>
        <end position="152"/>
    </location>
</feature>
<comment type="caution">
    <text evidence="4">The sequence shown here is derived from an EMBL/GenBank/DDBJ whole genome shotgun (WGS) entry which is preliminary data.</text>
</comment>
<evidence type="ECO:0000313" key="5">
    <source>
        <dbReference type="Proteomes" id="UP000228909"/>
    </source>
</evidence>
<dbReference type="PANTHER" id="PTHR34295:SF1">
    <property type="entry name" value="BIOTIN TRANSPORTER BIOY"/>
    <property type="match status" value="1"/>
</dbReference>
<dbReference type="Pfam" id="PF02632">
    <property type="entry name" value="BioY"/>
    <property type="match status" value="1"/>
</dbReference>
<feature type="transmembrane region" description="Helical" evidence="3">
    <location>
        <begin position="48"/>
        <end position="67"/>
    </location>
</feature>
<dbReference type="PANTHER" id="PTHR34295">
    <property type="entry name" value="BIOTIN TRANSPORTER BIOY"/>
    <property type="match status" value="1"/>
</dbReference>
<evidence type="ECO:0000256" key="2">
    <source>
        <dbReference type="PIRNR" id="PIRNR016661"/>
    </source>
</evidence>
<dbReference type="GO" id="GO:0015225">
    <property type="term" value="F:biotin transmembrane transporter activity"/>
    <property type="evidence" value="ECO:0007669"/>
    <property type="project" value="UniProtKB-UniRule"/>
</dbReference>
<reference evidence="5" key="1">
    <citation type="submission" date="2017-09" db="EMBL/GenBank/DDBJ databases">
        <title>Depth-based differentiation of microbial function through sediment-hosted aquifers and enrichment of novel symbionts in the deep terrestrial subsurface.</title>
        <authorList>
            <person name="Probst A.J."/>
            <person name="Ladd B."/>
            <person name="Jarett J.K."/>
            <person name="Geller-Mcgrath D.E."/>
            <person name="Sieber C.M.K."/>
            <person name="Emerson J.B."/>
            <person name="Anantharaman K."/>
            <person name="Thomas B.C."/>
            <person name="Malmstrom R."/>
            <person name="Stieglmeier M."/>
            <person name="Klingl A."/>
            <person name="Woyke T."/>
            <person name="Ryan C.M."/>
            <person name="Banfield J.F."/>
        </authorList>
    </citation>
    <scope>NUCLEOTIDE SEQUENCE [LARGE SCALE GENOMIC DNA]</scope>
</reference>
<protein>
    <recommendedName>
        <fullName evidence="2">Biotin transporter</fullName>
    </recommendedName>
</protein>
<feature type="transmembrane region" description="Helical" evidence="3">
    <location>
        <begin position="103"/>
        <end position="121"/>
    </location>
</feature>
<comment type="subcellular location">
    <subcellularLocation>
        <location evidence="2">Cell membrane</location>
        <topology evidence="2">Multi-pass membrane protein</topology>
    </subcellularLocation>
</comment>
<evidence type="ECO:0000256" key="3">
    <source>
        <dbReference type="SAM" id="Phobius"/>
    </source>
</evidence>
<dbReference type="Gene3D" id="1.10.1760.20">
    <property type="match status" value="1"/>
</dbReference>
<dbReference type="AlphaFoldDB" id="A0A2H0TIJ2"/>
<keyword evidence="2" id="KW-1003">Cell membrane</keyword>
<evidence type="ECO:0000256" key="1">
    <source>
        <dbReference type="ARBA" id="ARBA00010692"/>
    </source>
</evidence>
<dbReference type="EMBL" id="PFCK01000086">
    <property type="protein sequence ID" value="PIR71363.1"/>
    <property type="molecule type" value="Genomic_DNA"/>
</dbReference>
<accession>A0A2H0TIJ2</accession>
<comment type="similarity">
    <text evidence="1 2">Belongs to the BioY family.</text>
</comment>
<gene>
    <name evidence="4" type="ORF">COU43_03110</name>
</gene>
<keyword evidence="2" id="KW-0813">Transport</keyword>
<dbReference type="Proteomes" id="UP000228909">
    <property type="component" value="Unassembled WGS sequence"/>
</dbReference>
<dbReference type="InterPro" id="IPR003784">
    <property type="entry name" value="BioY"/>
</dbReference>
<feature type="transmembrane region" description="Helical" evidence="3">
    <location>
        <begin position="21"/>
        <end position="42"/>
    </location>
</feature>
<organism evidence="4 5">
    <name type="scientific">Candidatus Nealsonbacteria bacterium CG10_big_fil_rev_8_21_14_0_10_37_25</name>
    <dbReference type="NCBI Taxonomy" id="1974711"/>
    <lineage>
        <taxon>Bacteria</taxon>
        <taxon>Candidatus Nealsoniibacteriota</taxon>
    </lineage>
</organism>
<sequence>MAEVKNLTLINIIIPRIENKILALVKNIVLVLSFAIVTGVAAQLKLEIGVVPITMQTLAVLLSGALLGSKRGALSQITYFLMGLAGLPWFARGGGMAYLMSPTFGYIIGFVLAAYSIGWLCERGFDRQVKTAILAMLIGNILLYIPGLLWLAKFIGFGKVLSVGLYPFIPGDLLKILLAGLALPMGWRLIKKYEG</sequence>